<feature type="compositionally biased region" description="Basic and acidic residues" evidence="1">
    <location>
        <begin position="34"/>
        <end position="49"/>
    </location>
</feature>
<dbReference type="EMBL" id="CACRUK010000004">
    <property type="protein sequence ID" value="VYT65883.1"/>
    <property type="molecule type" value="Genomic_DNA"/>
</dbReference>
<evidence type="ECO:0000313" key="2">
    <source>
        <dbReference type="EMBL" id="VYT65883.1"/>
    </source>
</evidence>
<dbReference type="AlphaFoldDB" id="A0A6N2YI09"/>
<proteinExistence type="predicted"/>
<gene>
    <name evidence="2" type="ORF">RGLFYP19_00382</name>
</gene>
<reference evidence="2" key="1">
    <citation type="submission" date="2019-11" db="EMBL/GenBank/DDBJ databases">
        <authorList>
            <person name="Feng L."/>
        </authorList>
    </citation>
    <scope>NUCLEOTIDE SEQUENCE</scope>
    <source>
        <strain evidence="2">RgnavusLFYP19</strain>
    </source>
</reference>
<protein>
    <submittedName>
        <fullName evidence="2">Uncharacterized protein</fullName>
    </submittedName>
</protein>
<name>A0A6N2YI09_MEDGN</name>
<evidence type="ECO:0000256" key="1">
    <source>
        <dbReference type="SAM" id="MobiDB-lite"/>
    </source>
</evidence>
<feature type="region of interest" description="Disordered" evidence="1">
    <location>
        <begin position="26"/>
        <end position="49"/>
    </location>
</feature>
<organism evidence="2">
    <name type="scientific">Mediterraneibacter gnavus</name>
    <name type="common">Ruminococcus gnavus</name>
    <dbReference type="NCBI Taxonomy" id="33038"/>
    <lineage>
        <taxon>Bacteria</taxon>
        <taxon>Bacillati</taxon>
        <taxon>Bacillota</taxon>
        <taxon>Clostridia</taxon>
        <taxon>Lachnospirales</taxon>
        <taxon>Lachnospiraceae</taxon>
        <taxon>Mediterraneibacter</taxon>
    </lineage>
</organism>
<dbReference type="RefSeq" id="WP_421929884.1">
    <property type="nucleotide sequence ID" value="NZ_CACRUK010000004.1"/>
</dbReference>
<accession>A0A6N2YI09</accession>
<sequence length="107" mass="11954">MAKKHAGIGIAAIAAGAGAATYMKKKSQKKQKKAQMDARYQDYRNTERGKQVKNKKGIYYSNGNYEAFARPEKPRALKNIGFVNFIFKGIRNPPVSNQVLVDFLNSV</sequence>